<accession>A0AAE3T9R2</accession>
<keyword evidence="4" id="KW-1185">Reference proteome</keyword>
<keyword evidence="2" id="KW-0472">Membrane</keyword>
<organism evidence="3 4">
    <name type="scientific">Psychromarinibacter sediminicola</name>
    <dbReference type="NCBI Taxonomy" id="3033385"/>
    <lineage>
        <taxon>Bacteria</taxon>
        <taxon>Pseudomonadati</taxon>
        <taxon>Pseudomonadota</taxon>
        <taxon>Alphaproteobacteria</taxon>
        <taxon>Rhodobacterales</taxon>
        <taxon>Paracoccaceae</taxon>
        <taxon>Psychromarinibacter</taxon>
    </lineage>
</organism>
<feature type="compositionally biased region" description="Low complexity" evidence="1">
    <location>
        <begin position="69"/>
        <end position="82"/>
    </location>
</feature>
<proteinExistence type="predicted"/>
<evidence type="ECO:0000313" key="3">
    <source>
        <dbReference type="EMBL" id="MDF0602512.1"/>
    </source>
</evidence>
<feature type="transmembrane region" description="Helical" evidence="2">
    <location>
        <begin position="31"/>
        <end position="50"/>
    </location>
</feature>
<dbReference type="AlphaFoldDB" id="A0AAE3T9R2"/>
<keyword evidence="2" id="KW-1133">Transmembrane helix</keyword>
<evidence type="ECO:0000256" key="2">
    <source>
        <dbReference type="SAM" id="Phobius"/>
    </source>
</evidence>
<name>A0AAE3T9R2_9RHOB</name>
<protein>
    <submittedName>
        <fullName evidence="3">Uncharacterized protein</fullName>
    </submittedName>
</protein>
<evidence type="ECO:0000256" key="1">
    <source>
        <dbReference type="SAM" id="MobiDB-lite"/>
    </source>
</evidence>
<feature type="region of interest" description="Disordered" evidence="1">
    <location>
        <begin position="56"/>
        <end position="82"/>
    </location>
</feature>
<keyword evidence="2" id="KW-0812">Transmembrane</keyword>
<gene>
    <name evidence="3" type="ORF">P1J78_17375</name>
</gene>
<comment type="caution">
    <text evidence="3">The sequence shown here is derived from an EMBL/GenBank/DDBJ whole genome shotgun (WGS) entry which is preliminary data.</text>
</comment>
<reference evidence="3" key="1">
    <citation type="submission" date="2023-03" db="EMBL/GenBank/DDBJ databases">
        <title>Multiphase analysis and comparison of six strains from genera Psychromarinibacter, Lutimaribacter, and Maritimibacter, including a novel species: Psychromarinibacter sediminicola sp. nov.</title>
        <authorList>
            <person name="Wang Y.-H."/>
            <person name="Ye M.-Q."/>
            <person name="Du Z.-J."/>
        </authorList>
    </citation>
    <scope>NUCLEOTIDE SEQUENCE</scope>
    <source>
        <strain evidence="3">C21-152</strain>
    </source>
</reference>
<dbReference type="EMBL" id="JARGYC010000052">
    <property type="protein sequence ID" value="MDF0602512.1"/>
    <property type="molecule type" value="Genomic_DNA"/>
</dbReference>
<sequence>MYENVPKPHRPAYGLHDPDDRFRPEGGGTGWIWMAGIAVAVLLGLVIFGASGTTSVEHPGGASGIEQTAPAAAEPVPAPGAE</sequence>
<dbReference type="RefSeq" id="WP_275568639.1">
    <property type="nucleotide sequence ID" value="NZ_JARGYC010000052.1"/>
</dbReference>
<evidence type="ECO:0000313" key="4">
    <source>
        <dbReference type="Proteomes" id="UP001220964"/>
    </source>
</evidence>
<feature type="region of interest" description="Disordered" evidence="1">
    <location>
        <begin position="1"/>
        <end position="21"/>
    </location>
</feature>
<dbReference type="Proteomes" id="UP001220964">
    <property type="component" value="Unassembled WGS sequence"/>
</dbReference>